<evidence type="ECO:0000256" key="6">
    <source>
        <dbReference type="ARBA" id="ARBA00022846"/>
    </source>
</evidence>
<evidence type="ECO:0000313" key="14">
    <source>
        <dbReference type="Ensembl" id="ENSXETP00000055044"/>
    </source>
</evidence>
<dbReference type="InterPro" id="IPR000048">
    <property type="entry name" value="IQ_motif_EF-hand-BS"/>
</dbReference>
<evidence type="ECO:0000256" key="12">
    <source>
        <dbReference type="SAM" id="Coils"/>
    </source>
</evidence>
<evidence type="ECO:0000256" key="11">
    <source>
        <dbReference type="ARBA" id="ARBA00046836"/>
    </source>
</evidence>
<keyword evidence="7" id="KW-0969">Cilium</keyword>
<dbReference type="InParanoid" id="A0A6I8PUK8"/>
<comment type="subcellular location">
    <subcellularLocation>
        <location evidence="2">Cytoplasm</location>
        <location evidence="2">Cytoskeleton</location>
        <location evidence="2">Flagellum axoneme</location>
    </subcellularLocation>
</comment>
<feature type="compositionally biased region" description="Basic residues" evidence="13">
    <location>
        <begin position="416"/>
        <end position="434"/>
    </location>
</feature>
<evidence type="ECO:0000256" key="4">
    <source>
        <dbReference type="ARBA" id="ARBA00021752"/>
    </source>
</evidence>
<keyword evidence="12" id="KW-0175">Coiled coil</keyword>
<feature type="region of interest" description="Disordered" evidence="13">
    <location>
        <begin position="412"/>
        <end position="434"/>
    </location>
</feature>
<dbReference type="Bgee" id="ENSXETG00000016407">
    <property type="expression patterns" value="Expressed in testis and 11 other cell types or tissues"/>
</dbReference>
<comment type="function">
    <text evidence="1">Component of the nexin-dynein regulatory complex (N-DRC), a key regulator of ciliary/flagellar motility which maintains the alignment and integrity of the distal axoneme and regulates microtubule sliding in motile axonemes.</text>
</comment>
<name>A0A6I8PUK8_XENTR</name>
<keyword evidence="9" id="KW-0966">Cell projection</keyword>
<feature type="coiled-coil region" evidence="12">
    <location>
        <begin position="294"/>
        <end position="406"/>
    </location>
</feature>
<evidence type="ECO:0000256" key="9">
    <source>
        <dbReference type="ARBA" id="ARBA00023273"/>
    </source>
</evidence>
<evidence type="ECO:0000256" key="1">
    <source>
        <dbReference type="ARBA" id="ARBA00003029"/>
    </source>
</evidence>
<protein>
    <recommendedName>
        <fullName evidence="4">Dynein regulatory complex protein 10</fullName>
    </recommendedName>
    <alternativeName>
        <fullName evidence="10">IQ domain-containing protein D</fullName>
    </alternativeName>
</protein>
<gene>
    <name evidence="14" type="primary">iqcd</name>
</gene>
<dbReference type="Gene3D" id="1.20.5.190">
    <property type="match status" value="1"/>
</dbReference>
<dbReference type="PANTHER" id="PTHR31598:SF1">
    <property type="entry name" value="DYNEIN REGULATORY COMPLEX PROTEIN 10"/>
    <property type="match status" value="1"/>
</dbReference>
<dbReference type="AlphaFoldDB" id="A0A6I8PUK8"/>
<accession>A0A6I8PUK8</accession>
<evidence type="ECO:0000256" key="3">
    <source>
        <dbReference type="ARBA" id="ARBA00009071"/>
    </source>
</evidence>
<dbReference type="Xenbase" id="XB-GENE-960682">
    <property type="gene designation" value="iqcd"/>
</dbReference>
<dbReference type="SMART" id="SM00015">
    <property type="entry name" value="IQ"/>
    <property type="match status" value="1"/>
</dbReference>
<keyword evidence="5" id="KW-0963">Cytoplasm</keyword>
<feature type="compositionally biased region" description="Low complexity" evidence="13">
    <location>
        <begin position="16"/>
        <end position="36"/>
    </location>
</feature>
<keyword evidence="6" id="KW-0282">Flagellum</keyword>
<reference evidence="14" key="1">
    <citation type="journal article" date="2010" name="Science">
        <title>The genome of the Western clawed frog Xenopus tropicalis.</title>
        <authorList>
            <person name="Hellsten U."/>
            <person name="Harland R.M."/>
            <person name="Gilchrist M.J."/>
            <person name="Hendrix D."/>
            <person name="Jurka J."/>
            <person name="Kapitonov V."/>
            <person name="Ovcharenko I."/>
            <person name="Putnam N.H."/>
            <person name="Shu S."/>
            <person name="Taher L."/>
            <person name="Blitz I.L."/>
            <person name="Blumberg B."/>
            <person name="Dichmann D.S."/>
            <person name="Dubchak I."/>
            <person name="Amaya E."/>
            <person name="Detter J.C."/>
            <person name="Fletcher R."/>
            <person name="Gerhard D.S."/>
            <person name="Goodstein D."/>
            <person name="Graves T."/>
            <person name="Grigoriev I.V."/>
            <person name="Grimwood J."/>
            <person name="Kawashima T."/>
            <person name="Lindquist E."/>
            <person name="Lucas S.M."/>
            <person name="Mead P.E."/>
            <person name="Mitros T."/>
            <person name="Ogino H."/>
            <person name="Ohta Y."/>
            <person name="Poliakov A.V."/>
            <person name="Pollet N."/>
            <person name="Robert J."/>
            <person name="Salamov A."/>
            <person name="Sater A.K."/>
            <person name="Schmutz J."/>
            <person name="Terry A."/>
            <person name="Vize P.D."/>
            <person name="Warren W.C."/>
            <person name="Wells D."/>
            <person name="Wills A."/>
            <person name="Wilson R.K."/>
            <person name="Zimmerman L.B."/>
            <person name="Zorn A.M."/>
            <person name="Grainger R."/>
            <person name="Grammer T."/>
            <person name="Khokha M.K."/>
            <person name="Richardson P.M."/>
            <person name="Rokhsar D.S."/>
        </authorList>
    </citation>
    <scope>NUCLEOTIDE SEQUENCE [LARGE SCALE GENOMIC DNA]</scope>
    <source>
        <strain evidence="14">Nigerian</strain>
    </source>
</reference>
<comment type="subunit">
    <text evidence="11">Component of the nexin-dynein regulatory complex (N-DRC). Interacts with CFAP52.</text>
</comment>
<dbReference type="PROSITE" id="PS50096">
    <property type="entry name" value="IQ"/>
    <property type="match status" value="1"/>
</dbReference>
<comment type="similarity">
    <text evidence="3">Belongs to the DRC10 family.</text>
</comment>
<sequence length="434" mass="50692">MAMEVLSAPLRLSLPQSTETQSRTTSSQSKTSKAQTKIKMLEQGRKKLTSIETQRVISVLDETIKKLELVSMFQHAVDNLEQYKIVLGSELVGALREHQRLQDNMNLQLTRLHSKEGEEDYSIVEDKNTKEQSDVILARIRQGIQSSIRNTLRLFVSNPPASKALRAEGHLRDPAYQELIQTMSEMRGFLFEFLLTSPLEQTEKMRYLHDITIRNKKNRELLLTLEEELKTVVLDRDTEISKKNEIIRHLKVNLHQLEKLSESQVKRIMQEAETQQKSDCRTSEGKCSKIHHELQQLRSQLSSTISENREIELTMRKKKYKIETEIENWIQKYDTDMGEKQDELEELEAEYNLEKAQLAEVQEKLAVMEEEYIQIMEERRLAKLRMEEEERELANKNRAATVIQAHWKGYLVRQSMKSKKKKKKGKGKGKKGKK</sequence>
<dbReference type="GeneTree" id="ENSGT00730000111354"/>
<dbReference type="Pfam" id="PF00612">
    <property type="entry name" value="IQ"/>
    <property type="match status" value="1"/>
</dbReference>
<reference evidence="14" key="2">
    <citation type="submission" date="2020-05" db="UniProtKB">
        <authorList>
            <consortium name="Ensembl"/>
        </authorList>
    </citation>
    <scope>IDENTIFICATION</scope>
</reference>
<evidence type="ECO:0000256" key="13">
    <source>
        <dbReference type="SAM" id="MobiDB-lite"/>
    </source>
</evidence>
<evidence type="ECO:0000256" key="8">
    <source>
        <dbReference type="ARBA" id="ARBA00023212"/>
    </source>
</evidence>
<dbReference type="CDD" id="cd23767">
    <property type="entry name" value="IQCD"/>
    <property type="match status" value="1"/>
</dbReference>
<dbReference type="InterPro" id="IPR042815">
    <property type="entry name" value="DRC10"/>
</dbReference>
<evidence type="ECO:0000256" key="5">
    <source>
        <dbReference type="ARBA" id="ARBA00022490"/>
    </source>
</evidence>
<organism evidence="14">
    <name type="scientific">Xenopus tropicalis</name>
    <name type="common">Western clawed frog</name>
    <name type="synonym">Silurana tropicalis</name>
    <dbReference type="NCBI Taxonomy" id="8364"/>
    <lineage>
        <taxon>Eukaryota</taxon>
        <taxon>Metazoa</taxon>
        <taxon>Chordata</taxon>
        <taxon>Craniata</taxon>
        <taxon>Vertebrata</taxon>
        <taxon>Euteleostomi</taxon>
        <taxon>Amphibia</taxon>
        <taxon>Batrachia</taxon>
        <taxon>Anura</taxon>
        <taxon>Pipoidea</taxon>
        <taxon>Pipidae</taxon>
        <taxon>Xenopodinae</taxon>
        <taxon>Xenopus</taxon>
        <taxon>Silurana</taxon>
    </lineage>
</organism>
<evidence type="ECO:0000256" key="2">
    <source>
        <dbReference type="ARBA" id="ARBA00004611"/>
    </source>
</evidence>
<keyword evidence="8" id="KW-0206">Cytoskeleton</keyword>
<dbReference type="FunCoup" id="A0A6I8PUK8">
    <property type="interactions" value="89"/>
</dbReference>
<proteinExistence type="inferred from homology"/>
<evidence type="ECO:0000256" key="7">
    <source>
        <dbReference type="ARBA" id="ARBA00023069"/>
    </source>
</evidence>
<dbReference type="PANTHER" id="PTHR31598">
    <property type="entry name" value="IQ DOMAIN-CONTAINING PROTEIN D"/>
    <property type="match status" value="1"/>
</dbReference>
<evidence type="ECO:0000256" key="10">
    <source>
        <dbReference type="ARBA" id="ARBA00032180"/>
    </source>
</evidence>
<feature type="region of interest" description="Disordered" evidence="13">
    <location>
        <begin position="1"/>
        <end position="36"/>
    </location>
</feature>
<dbReference type="Ensembl" id="ENSXETT00000055044">
    <property type="protein sequence ID" value="ENSXETP00000055044"/>
    <property type="gene ID" value="ENSXETG00000016407"/>
</dbReference>